<dbReference type="Proteomes" id="UP000564378">
    <property type="component" value="Unassembled WGS sequence"/>
</dbReference>
<dbReference type="InterPro" id="IPR008927">
    <property type="entry name" value="6-PGluconate_DH-like_C_sf"/>
</dbReference>
<protein>
    <submittedName>
        <fullName evidence="4">NAD(P)-dependent oxidoreductase</fullName>
    </submittedName>
</protein>
<organism evidence="4 5">
    <name type="scientific">Parasphingopyxis marina</name>
    <dbReference type="NCBI Taxonomy" id="2761622"/>
    <lineage>
        <taxon>Bacteria</taxon>
        <taxon>Pseudomonadati</taxon>
        <taxon>Pseudomonadota</taxon>
        <taxon>Alphaproteobacteria</taxon>
        <taxon>Sphingomonadales</taxon>
        <taxon>Sphingomonadaceae</taxon>
        <taxon>Parasphingopyxis</taxon>
    </lineage>
</organism>
<keyword evidence="1" id="KW-0732">Signal</keyword>
<evidence type="ECO:0000256" key="1">
    <source>
        <dbReference type="SAM" id="SignalP"/>
    </source>
</evidence>
<evidence type="ECO:0000259" key="3">
    <source>
        <dbReference type="Pfam" id="PF09130"/>
    </source>
</evidence>
<dbReference type="InterPro" id="IPR051265">
    <property type="entry name" value="HIBADH-related_NP60_sf"/>
</dbReference>
<keyword evidence="5" id="KW-1185">Reference proteome</keyword>
<comment type="caution">
    <text evidence="4">The sequence shown here is derived from an EMBL/GenBank/DDBJ whole genome shotgun (WGS) entry which is preliminary data.</text>
</comment>
<dbReference type="Pfam" id="PF03446">
    <property type="entry name" value="NAD_binding_2"/>
    <property type="match status" value="1"/>
</dbReference>
<dbReference type="Gene3D" id="1.10.1040.10">
    <property type="entry name" value="N-(1-d-carboxylethyl)-l-norvaline Dehydrogenase, domain 2"/>
    <property type="match status" value="1"/>
</dbReference>
<dbReference type="SUPFAM" id="SSF48179">
    <property type="entry name" value="6-phosphogluconate dehydrogenase C-terminal domain-like"/>
    <property type="match status" value="1"/>
</dbReference>
<dbReference type="PANTHER" id="PTHR43580">
    <property type="entry name" value="OXIDOREDUCTASE GLYR1-RELATED"/>
    <property type="match status" value="1"/>
</dbReference>
<dbReference type="RefSeq" id="WP_185800581.1">
    <property type="nucleotide sequence ID" value="NZ_JACJVJ010000001.1"/>
</dbReference>
<dbReference type="AlphaFoldDB" id="A0A842HY50"/>
<sequence length="286" mass="29725">MSLTIALLSPGAMGSAVAARLTAHGATVLTSLEGRSEASCARARAAGMDDAPDKRLAEADIILSILPPAAASEPVDALLDHLGEGSLYIDCNALSPETKQALEARVTATGAAFVDGVIIGSPPSDQQNPVFYFSGAHAQRALPLGDFGLDVRTIDGPVGAAAALKMCFAGINKGVIGLGTAILLAAQRHGAGDALRTELDERLPHLLGHFERGVPGMYPKAYRWIAEMREIADFLGDEEAGAMIYEGFARLYGYIAHDGEGAGEDQAMLDAFFAGPQSPAKKHGAD</sequence>
<dbReference type="InterPro" id="IPR015814">
    <property type="entry name" value="Pgluconate_DH_NAD-bd_C"/>
</dbReference>
<dbReference type="Pfam" id="PF09130">
    <property type="entry name" value="DUF1932"/>
    <property type="match status" value="1"/>
</dbReference>
<evidence type="ECO:0000259" key="2">
    <source>
        <dbReference type="Pfam" id="PF03446"/>
    </source>
</evidence>
<dbReference type="PANTHER" id="PTHR43580:SF2">
    <property type="entry name" value="CYTOKINE-LIKE NUCLEAR FACTOR N-PAC"/>
    <property type="match status" value="1"/>
</dbReference>
<feature type="domain" description="Phosphogluconate dehydrogenase NAD-binding putative C-terminal" evidence="3">
    <location>
        <begin position="186"/>
        <end position="252"/>
    </location>
</feature>
<proteinExistence type="predicted"/>
<dbReference type="SUPFAM" id="SSF51735">
    <property type="entry name" value="NAD(P)-binding Rossmann-fold domains"/>
    <property type="match status" value="1"/>
</dbReference>
<evidence type="ECO:0000313" key="5">
    <source>
        <dbReference type="Proteomes" id="UP000564378"/>
    </source>
</evidence>
<feature type="chain" id="PRO_5032633304" evidence="1">
    <location>
        <begin position="19"/>
        <end position="286"/>
    </location>
</feature>
<dbReference type="InterPro" id="IPR013328">
    <property type="entry name" value="6PGD_dom2"/>
</dbReference>
<dbReference type="EMBL" id="JACJVJ010000001">
    <property type="protein sequence ID" value="MBC2777367.1"/>
    <property type="molecule type" value="Genomic_DNA"/>
</dbReference>
<dbReference type="GO" id="GO:0050661">
    <property type="term" value="F:NADP binding"/>
    <property type="evidence" value="ECO:0007669"/>
    <property type="project" value="InterPro"/>
</dbReference>
<gene>
    <name evidence="4" type="ORF">H6P80_07010</name>
</gene>
<feature type="signal peptide" evidence="1">
    <location>
        <begin position="1"/>
        <end position="18"/>
    </location>
</feature>
<dbReference type="Gene3D" id="3.40.50.720">
    <property type="entry name" value="NAD(P)-binding Rossmann-like Domain"/>
    <property type="match status" value="1"/>
</dbReference>
<feature type="domain" description="6-phosphogluconate dehydrogenase NADP-binding" evidence="2">
    <location>
        <begin position="5"/>
        <end position="137"/>
    </location>
</feature>
<dbReference type="InterPro" id="IPR036291">
    <property type="entry name" value="NAD(P)-bd_dom_sf"/>
</dbReference>
<evidence type="ECO:0000313" key="4">
    <source>
        <dbReference type="EMBL" id="MBC2777367.1"/>
    </source>
</evidence>
<reference evidence="4 5" key="1">
    <citation type="submission" date="2020-08" db="EMBL/GenBank/DDBJ databases">
        <title>Draft genome sequence of Parasphingopyxis sp. GrpM-11.</title>
        <authorList>
            <person name="Oh J."/>
            <person name="Roh D.-H."/>
        </authorList>
    </citation>
    <scope>NUCLEOTIDE SEQUENCE [LARGE SCALE GENOMIC DNA]</scope>
    <source>
        <strain evidence="4 5">GrpM-11</strain>
    </source>
</reference>
<dbReference type="InterPro" id="IPR006115">
    <property type="entry name" value="6PGDH_NADP-bd"/>
</dbReference>
<name>A0A842HY50_9SPHN</name>
<accession>A0A842HY50</accession>